<sequence>MPRTAEAPTSDSENERLHTGSTKKKYSVKKPRQESSDGDDASEVAKQVESTEGGPDEEGEGEEEYEIEAIIDAKKGQFPGGRMGYFVKWKGYEEEHNSWVDEQDAGNAQDLIDAFWAIRKKSKPAPRKSEPIRTKPKAVAEKPSRKSLANMSSPDAEVPAKKRGRPRKDERESDAVDVLEGDEEEQRAKKKPRRSNGAGRQSKKHESDDEVDDLGNMRGHMKVTSWENLVHTIDTVERQKDGELYVFFTLKNEKKRMRENSRLCAQKFPQKLIEFYESNLRWKTEDESPDTE</sequence>
<proteinExistence type="predicted"/>
<evidence type="ECO:0000256" key="3">
    <source>
        <dbReference type="SAM" id="MobiDB-lite"/>
    </source>
</evidence>
<dbReference type="PROSITE" id="PS50013">
    <property type="entry name" value="CHROMO_2"/>
    <property type="match status" value="1"/>
</dbReference>
<dbReference type="InParanoid" id="A0A0D0DTP0"/>
<dbReference type="InterPro" id="IPR008251">
    <property type="entry name" value="Chromo_shadow_dom"/>
</dbReference>
<dbReference type="Proteomes" id="UP000054538">
    <property type="component" value="Unassembled WGS sequence"/>
</dbReference>
<dbReference type="InterPro" id="IPR016197">
    <property type="entry name" value="Chromo-like_dom_sf"/>
</dbReference>
<dbReference type="OrthoDB" id="433924at2759"/>
<comment type="subcellular location">
    <subcellularLocation>
        <location evidence="1">Nucleus</location>
    </subcellularLocation>
</comment>
<feature type="region of interest" description="Disordered" evidence="3">
    <location>
        <begin position="120"/>
        <end position="216"/>
    </location>
</feature>
<feature type="domain" description="Chromo" evidence="4">
    <location>
        <begin position="65"/>
        <end position="127"/>
    </location>
</feature>
<dbReference type="AlphaFoldDB" id="A0A0D0DTP0"/>
<evidence type="ECO:0000313" key="6">
    <source>
        <dbReference type="Proteomes" id="UP000054538"/>
    </source>
</evidence>
<name>A0A0D0DTP0_9AGAM</name>
<reference evidence="6" key="2">
    <citation type="submission" date="2015-01" db="EMBL/GenBank/DDBJ databases">
        <title>Evolutionary Origins and Diversification of the Mycorrhizal Mutualists.</title>
        <authorList>
            <consortium name="DOE Joint Genome Institute"/>
            <consortium name="Mycorrhizal Genomics Consortium"/>
            <person name="Kohler A."/>
            <person name="Kuo A."/>
            <person name="Nagy L.G."/>
            <person name="Floudas D."/>
            <person name="Copeland A."/>
            <person name="Barry K.W."/>
            <person name="Cichocki N."/>
            <person name="Veneault-Fourrey C."/>
            <person name="LaButti K."/>
            <person name="Lindquist E.A."/>
            <person name="Lipzen A."/>
            <person name="Lundell T."/>
            <person name="Morin E."/>
            <person name="Murat C."/>
            <person name="Riley R."/>
            <person name="Ohm R."/>
            <person name="Sun H."/>
            <person name="Tunlid A."/>
            <person name="Henrissat B."/>
            <person name="Grigoriev I.V."/>
            <person name="Hibbett D.S."/>
            <person name="Martin F."/>
        </authorList>
    </citation>
    <scope>NUCLEOTIDE SEQUENCE [LARGE SCALE GENOMIC DNA]</scope>
    <source>
        <strain evidence="6">Ve08.2h10</strain>
    </source>
</reference>
<dbReference type="InterPro" id="IPR023780">
    <property type="entry name" value="Chromo_domain"/>
</dbReference>
<organism evidence="5 6">
    <name type="scientific">Paxillus rubicundulus Ve08.2h10</name>
    <dbReference type="NCBI Taxonomy" id="930991"/>
    <lineage>
        <taxon>Eukaryota</taxon>
        <taxon>Fungi</taxon>
        <taxon>Dikarya</taxon>
        <taxon>Basidiomycota</taxon>
        <taxon>Agaricomycotina</taxon>
        <taxon>Agaricomycetes</taxon>
        <taxon>Agaricomycetidae</taxon>
        <taxon>Boletales</taxon>
        <taxon>Paxilineae</taxon>
        <taxon>Paxillaceae</taxon>
        <taxon>Paxillus</taxon>
    </lineage>
</organism>
<dbReference type="FunCoup" id="A0A0D0DTP0">
    <property type="interactions" value="8"/>
</dbReference>
<evidence type="ECO:0000256" key="2">
    <source>
        <dbReference type="ARBA" id="ARBA00023242"/>
    </source>
</evidence>
<gene>
    <name evidence="5" type="ORF">PAXRUDRAFT_825023</name>
</gene>
<evidence type="ECO:0000313" key="5">
    <source>
        <dbReference type="EMBL" id="KIK97343.1"/>
    </source>
</evidence>
<feature type="compositionally biased region" description="Basic residues" evidence="3">
    <location>
        <begin position="21"/>
        <end position="30"/>
    </location>
</feature>
<feature type="compositionally biased region" description="Acidic residues" evidence="3">
    <location>
        <begin position="54"/>
        <end position="69"/>
    </location>
</feature>
<dbReference type="SMART" id="SM00298">
    <property type="entry name" value="CHROMO"/>
    <property type="match status" value="1"/>
</dbReference>
<protein>
    <recommendedName>
        <fullName evidence="4">Chromo domain-containing protein</fullName>
    </recommendedName>
</protein>
<feature type="compositionally biased region" description="Basic and acidic residues" evidence="3">
    <location>
        <begin position="127"/>
        <end position="144"/>
    </location>
</feature>
<evidence type="ECO:0000256" key="1">
    <source>
        <dbReference type="ARBA" id="ARBA00004123"/>
    </source>
</evidence>
<dbReference type="GO" id="GO:0005634">
    <property type="term" value="C:nucleus"/>
    <property type="evidence" value="ECO:0007669"/>
    <property type="project" value="UniProtKB-SubCell"/>
</dbReference>
<dbReference type="Gene3D" id="2.40.50.40">
    <property type="match status" value="2"/>
</dbReference>
<dbReference type="STRING" id="930991.A0A0D0DTP0"/>
<dbReference type="EMBL" id="KN824940">
    <property type="protein sequence ID" value="KIK97343.1"/>
    <property type="molecule type" value="Genomic_DNA"/>
</dbReference>
<dbReference type="HOGENOM" id="CLU_045874_5_0_1"/>
<dbReference type="GO" id="GO:0006338">
    <property type="term" value="P:chromatin remodeling"/>
    <property type="evidence" value="ECO:0007669"/>
    <property type="project" value="UniProtKB-ARBA"/>
</dbReference>
<evidence type="ECO:0000259" key="4">
    <source>
        <dbReference type="PROSITE" id="PS50013"/>
    </source>
</evidence>
<keyword evidence="6" id="KW-1185">Reference proteome</keyword>
<dbReference type="InterPro" id="IPR000953">
    <property type="entry name" value="Chromo/chromo_shadow_dom"/>
</dbReference>
<keyword evidence="2" id="KW-0539">Nucleus</keyword>
<dbReference type="SUPFAM" id="SSF54160">
    <property type="entry name" value="Chromo domain-like"/>
    <property type="match status" value="2"/>
</dbReference>
<feature type="compositionally biased region" description="Acidic residues" evidence="3">
    <location>
        <begin position="175"/>
        <end position="185"/>
    </location>
</feature>
<dbReference type="SMART" id="SM00300">
    <property type="entry name" value="ChSh"/>
    <property type="match status" value="1"/>
</dbReference>
<accession>A0A0D0DTP0</accession>
<dbReference type="InterPro" id="IPR051219">
    <property type="entry name" value="Heterochromatin_chromo-domain"/>
</dbReference>
<dbReference type="Pfam" id="PF01393">
    <property type="entry name" value="Chromo_shadow"/>
    <property type="match status" value="1"/>
</dbReference>
<dbReference type="Pfam" id="PF00385">
    <property type="entry name" value="Chromo"/>
    <property type="match status" value="1"/>
</dbReference>
<reference evidence="5 6" key="1">
    <citation type="submission" date="2014-04" db="EMBL/GenBank/DDBJ databases">
        <authorList>
            <consortium name="DOE Joint Genome Institute"/>
            <person name="Kuo A."/>
            <person name="Kohler A."/>
            <person name="Jargeat P."/>
            <person name="Nagy L.G."/>
            <person name="Floudas D."/>
            <person name="Copeland A."/>
            <person name="Barry K.W."/>
            <person name="Cichocki N."/>
            <person name="Veneault-Fourrey C."/>
            <person name="LaButti K."/>
            <person name="Lindquist E.A."/>
            <person name="Lipzen A."/>
            <person name="Lundell T."/>
            <person name="Morin E."/>
            <person name="Murat C."/>
            <person name="Sun H."/>
            <person name="Tunlid A."/>
            <person name="Henrissat B."/>
            <person name="Grigoriev I.V."/>
            <person name="Hibbett D.S."/>
            <person name="Martin F."/>
            <person name="Nordberg H.P."/>
            <person name="Cantor M.N."/>
            <person name="Hua S.X."/>
        </authorList>
    </citation>
    <scope>NUCLEOTIDE SEQUENCE [LARGE SCALE GENOMIC DNA]</scope>
    <source>
        <strain evidence="5 6">Ve08.2h10</strain>
    </source>
</reference>
<dbReference type="PANTHER" id="PTHR22812">
    <property type="entry name" value="CHROMOBOX PROTEIN"/>
    <property type="match status" value="1"/>
</dbReference>
<feature type="region of interest" description="Disordered" evidence="3">
    <location>
        <begin position="1"/>
        <end position="80"/>
    </location>
</feature>